<feature type="domain" description="Cyclic nucleotide-binding" evidence="1">
    <location>
        <begin position="13"/>
        <end position="121"/>
    </location>
</feature>
<dbReference type="SUPFAM" id="SSF51206">
    <property type="entry name" value="cAMP-binding domain-like"/>
    <property type="match status" value="1"/>
</dbReference>
<dbReference type="PROSITE" id="PS50042">
    <property type="entry name" value="CNMP_BINDING_3"/>
    <property type="match status" value="1"/>
</dbReference>
<sequence>MIDIEKLRTLYKFGKELSLQDAQELLKTAKSISFKKKEILFEQGSKDTQIYFLRKGMVRMYHIKDTGEEITFSLIPEHNVVANFDFIATEIPSKFYYETLENCSFFSIDYQVLDSIVSKNSKLESNRKFFLRKIIFEVKERLESFVLMTPEERYLKYIKDFPDLTNRVPDKYIANVLGITPVSLSRIRKRISSKTEC</sequence>
<dbReference type="OrthoDB" id="667553at2"/>
<dbReference type="Gene3D" id="2.60.120.10">
    <property type="entry name" value="Jelly Rolls"/>
    <property type="match status" value="1"/>
</dbReference>
<evidence type="ECO:0000259" key="1">
    <source>
        <dbReference type="PROSITE" id="PS50042"/>
    </source>
</evidence>
<name>A0A1H7C4A4_9BACT</name>
<dbReference type="Proteomes" id="UP000199403">
    <property type="component" value="Unassembled WGS sequence"/>
</dbReference>
<gene>
    <name evidence="2" type="ORF">SAMN05192553_1281</name>
</gene>
<keyword evidence="2" id="KW-0808">Transferase</keyword>
<dbReference type="Pfam" id="PF00027">
    <property type="entry name" value="cNMP_binding"/>
    <property type="match status" value="1"/>
</dbReference>
<dbReference type="RefSeq" id="WP_092178972.1">
    <property type="nucleotide sequence ID" value="NZ_FNZH01000028.1"/>
</dbReference>
<evidence type="ECO:0000313" key="3">
    <source>
        <dbReference type="Proteomes" id="UP000199403"/>
    </source>
</evidence>
<dbReference type="GO" id="GO:0016301">
    <property type="term" value="F:kinase activity"/>
    <property type="evidence" value="ECO:0007669"/>
    <property type="project" value="UniProtKB-KW"/>
</dbReference>
<proteinExistence type="predicted"/>
<dbReference type="InterPro" id="IPR014710">
    <property type="entry name" value="RmlC-like_jellyroll"/>
</dbReference>
<dbReference type="STRING" id="1416801.SAMN05192553_1281"/>
<dbReference type="CDD" id="cd00038">
    <property type="entry name" value="CAP_ED"/>
    <property type="match status" value="1"/>
</dbReference>
<organism evidence="2 3">
    <name type="scientific">Cyclobacterium xiamenense</name>
    <dbReference type="NCBI Taxonomy" id="1297121"/>
    <lineage>
        <taxon>Bacteria</taxon>
        <taxon>Pseudomonadati</taxon>
        <taxon>Bacteroidota</taxon>
        <taxon>Cytophagia</taxon>
        <taxon>Cytophagales</taxon>
        <taxon>Cyclobacteriaceae</taxon>
        <taxon>Cyclobacterium</taxon>
    </lineage>
</organism>
<dbReference type="EMBL" id="FNZH01000028">
    <property type="protein sequence ID" value="SEJ83407.1"/>
    <property type="molecule type" value="Genomic_DNA"/>
</dbReference>
<evidence type="ECO:0000313" key="2">
    <source>
        <dbReference type="EMBL" id="SEJ83407.1"/>
    </source>
</evidence>
<dbReference type="InterPro" id="IPR018490">
    <property type="entry name" value="cNMP-bd_dom_sf"/>
</dbReference>
<keyword evidence="2" id="KW-0418">Kinase</keyword>
<keyword evidence="3" id="KW-1185">Reference proteome</keyword>
<dbReference type="AlphaFoldDB" id="A0A1H7C4A4"/>
<reference evidence="3" key="1">
    <citation type="submission" date="2016-10" db="EMBL/GenBank/DDBJ databases">
        <authorList>
            <person name="Varghese N."/>
            <person name="Submissions S."/>
        </authorList>
    </citation>
    <scope>NUCLEOTIDE SEQUENCE [LARGE SCALE GENOMIC DNA]</scope>
    <source>
        <strain evidence="3">IBRC-M 10761</strain>
    </source>
</reference>
<protein>
    <submittedName>
        <fullName evidence="2">cAMP-binding domain of CRP or a regulatory subunit of cAMP-dependent protein kinases</fullName>
    </submittedName>
</protein>
<accession>A0A1H7C4A4</accession>
<dbReference type="InterPro" id="IPR000595">
    <property type="entry name" value="cNMP-bd_dom"/>
</dbReference>